<evidence type="ECO:0000256" key="1">
    <source>
        <dbReference type="SAM" id="SignalP"/>
    </source>
</evidence>
<evidence type="ECO:0000313" key="3">
    <source>
        <dbReference type="EMBL" id="RNI37890.1"/>
    </source>
</evidence>
<evidence type="ECO:0000313" key="4">
    <source>
        <dbReference type="Proteomes" id="UP000267223"/>
    </source>
</evidence>
<feature type="chain" id="PRO_5018171324" evidence="1">
    <location>
        <begin position="29"/>
        <end position="290"/>
    </location>
</feature>
<dbReference type="Pfam" id="PF03009">
    <property type="entry name" value="GDPD"/>
    <property type="match status" value="1"/>
</dbReference>
<feature type="domain" description="GP-PDE" evidence="2">
    <location>
        <begin position="53"/>
        <end position="284"/>
    </location>
</feature>
<dbReference type="PROSITE" id="PS51704">
    <property type="entry name" value="GP_PDE"/>
    <property type="match status" value="1"/>
</dbReference>
<proteinExistence type="predicted"/>
<gene>
    <name evidence="3" type="ORF">EFY79_06515</name>
</gene>
<dbReference type="GO" id="GO:0008081">
    <property type="term" value="F:phosphoric diester hydrolase activity"/>
    <property type="evidence" value="ECO:0007669"/>
    <property type="project" value="InterPro"/>
</dbReference>
<comment type="caution">
    <text evidence="3">The sequence shown here is derived from an EMBL/GenBank/DDBJ whole genome shotgun (WGS) entry which is preliminary data.</text>
</comment>
<evidence type="ECO:0000259" key="2">
    <source>
        <dbReference type="PROSITE" id="PS51704"/>
    </source>
</evidence>
<dbReference type="InterPro" id="IPR030395">
    <property type="entry name" value="GP_PDE_dom"/>
</dbReference>
<dbReference type="SUPFAM" id="SSF51695">
    <property type="entry name" value="PLC-like phosphodiesterases"/>
    <property type="match status" value="1"/>
</dbReference>
<protein>
    <submittedName>
        <fullName evidence="3">Glycerophosphodiester phosphodiesterase</fullName>
    </submittedName>
</protein>
<dbReference type="PANTHER" id="PTHR46211:SF14">
    <property type="entry name" value="GLYCEROPHOSPHODIESTER PHOSPHODIESTERASE"/>
    <property type="match status" value="1"/>
</dbReference>
<feature type="signal peptide" evidence="1">
    <location>
        <begin position="1"/>
        <end position="28"/>
    </location>
</feature>
<sequence length="290" mass="32874">MKFPLLMKKFTITILAFLCLSGGRVSYADTIDFYLLQNSFSPCDRLPKTQHKIKIIAHRGSHLQVPENTLAAYENAIAEGADYVEVDLRTTRDGKLVVLHDESVKKMTGTDALIRNLNFDEVQNLKIAPVMPADTKTYFIPTFESVLAVCKGKINIYLDFKDADAAKTYDLIRQAGMQHNVVVYLNKKEQYGQWKKVAPTMPLMTSLPENGTASDIQDFLRKTPVDVVDNAHDTALIHILHDHKIQLWLDVQSRDENPAKWDHALSLGVDGLQTDHPEQLIKYLNTKKLR</sequence>
<dbReference type="GO" id="GO:0006629">
    <property type="term" value="P:lipid metabolic process"/>
    <property type="evidence" value="ECO:0007669"/>
    <property type="project" value="InterPro"/>
</dbReference>
<dbReference type="AlphaFoldDB" id="A0A3M9NJC8"/>
<dbReference type="InterPro" id="IPR017946">
    <property type="entry name" value="PLC-like_Pdiesterase_TIM-brl"/>
</dbReference>
<dbReference type="Proteomes" id="UP000267223">
    <property type="component" value="Unassembled WGS sequence"/>
</dbReference>
<organism evidence="3 4">
    <name type="scientific">Hanamia caeni</name>
    <dbReference type="NCBI Taxonomy" id="2294116"/>
    <lineage>
        <taxon>Bacteria</taxon>
        <taxon>Pseudomonadati</taxon>
        <taxon>Bacteroidota</taxon>
        <taxon>Chitinophagia</taxon>
        <taxon>Chitinophagales</taxon>
        <taxon>Chitinophagaceae</taxon>
        <taxon>Hanamia</taxon>
    </lineage>
</organism>
<dbReference type="EMBL" id="RJJR01000004">
    <property type="protein sequence ID" value="RNI37890.1"/>
    <property type="molecule type" value="Genomic_DNA"/>
</dbReference>
<dbReference type="PANTHER" id="PTHR46211">
    <property type="entry name" value="GLYCEROPHOSPHORYL DIESTER PHOSPHODIESTERASE"/>
    <property type="match status" value="1"/>
</dbReference>
<name>A0A3M9NJC8_9BACT</name>
<dbReference type="Gene3D" id="3.20.20.190">
    <property type="entry name" value="Phosphatidylinositol (PI) phosphodiesterase"/>
    <property type="match status" value="1"/>
</dbReference>
<accession>A0A3M9NJC8</accession>
<keyword evidence="4" id="KW-1185">Reference proteome</keyword>
<reference evidence="3 4" key="1">
    <citation type="submission" date="2018-11" db="EMBL/GenBank/DDBJ databases">
        <title>Draft genome sequence of Ferruginibacter sp. BO-59.</title>
        <authorList>
            <person name="Im W.T."/>
        </authorList>
    </citation>
    <scope>NUCLEOTIDE SEQUENCE [LARGE SCALE GENOMIC DNA]</scope>
    <source>
        <strain evidence="3 4">BO-59</strain>
    </source>
</reference>
<keyword evidence="1" id="KW-0732">Signal</keyword>
<dbReference type="CDD" id="cd08566">
    <property type="entry name" value="GDPD_AtGDE_like"/>
    <property type="match status" value="1"/>
</dbReference>